<feature type="compositionally biased region" description="Pro residues" evidence="1">
    <location>
        <begin position="97"/>
        <end position="112"/>
    </location>
</feature>
<comment type="caution">
    <text evidence="2">The sequence shown here is derived from an EMBL/GenBank/DDBJ whole genome shotgun (WGS) entry which is preliminary data.</text>
</comment>
<accession>A0AAN8RJ40</accession>
<keyword evidence="3" id="KW-1185">Reference proteome</keyword>
<dbReference type="AlphaFoldDB" id="A0AAN8RJ40"/>
<sequence>MGRDVKTTQRMNGPFGGCIALREKAPVKPTSTADPEFMDTTTETQTCTSTKGQPMDPKQTPSWVKRPYKHGNKIYYRKVMIKYQVIFVNAPAKSPSKPAPKPGKKPAPPPPSKHTKKPSTPAKPTKAPTKPKPAEPETPAEEEPEPETPAKEEPEPETPAEEKPEPETPAEEGPGTPGGKGGDTKEPAAEEEPGKPDGQGGDEDGAYYKRYRHRRF</sequence>
<proteinExistence type="predicted"/>
<evidence type="ECO:0000256" key="1">
    <source>
        <dbReference type="SAM" id="MobiDB-lite"/>
    </source>
</evidence>
<gene>
    <name evidence="2" type="ORF">TWF718_003548</name>
</gene>
<feature type="compositionally biased region" description="Low complexity" evidence="1">
    <location>
        <begin position="118"/>
        <end position="128"/>
    </location>
</feature>
<feature type="region of interest" description="Disordered" evidence="1">
    <location>
        <begin position="92"/>
        <end position="216"/>
    </location>
</feature>
<feature type="compositionally biased region" description="Basic and acidic residues" evidence="1">
    <location>
        <begin position="182"/>
        <end position="195"/>
    </location>
</feature>
<protein>
    <submittedName>
        <fullName evidence="2">Uncharacterized protein</fullName>
    </submittedName>
</protein>
<organism evidence="2 3">
    <name type="scientific">Orbilia javanica</name>
    <dbReference type="NCBI Taxonomy" id="47235"/>
    <lineage>
        <taxon>Eukaryota</taxon>
        <taxon>Fungi</taxon>
        <taxon>Dikarya</taxon>
        <taxon>Ascomycota</taxon>
        <taxon>Pezizomycotina</taxon>
        <taxon>Orbiliomycetes</taxon>
        <taxon>Orbiliales</taxon>
        <taxon>Orbiliaceae</taxon>
        <taxon>Orbilia</taxon>
    </lineage>
</organism>
<evidence type="ECO:0000313" key="3">
    <source>
        <dbReference type="Proteomes" id="UP001313282"/>
    </source>
</evidence>
<dbReference type="Proteomes" id="UP001313282">
    <property type="component" value="Unassembled WGS sequence"/>
</dbReference>
<feature type="compositionally biased region" description="Low complexity" evidence="1">
    <location>
        <begin position="40"/>
        <end position="50"/>
    </location>
</feature>
<dbReference type="EMBL" id="JAVHNR010000012">
    <property type="protein sequence ID" value="KAK6330120.1"/>
    <property type="molecule type" value="Genomic_DNA"/>
</dbReference>
<evidence type="ECO:0000313" key="2">
    <source>
        <dbReference type="EMBL" id="KAK6330120.1"/>
    </source>
</evidence>
<reference evidence="2 3" key="1">
    <citation type="submission" date="2019-10" db="EMBL/GenBank/DDBJ databases">
        <authorList>
            <person name="Palmer J.M."/>
        </authorList>
    </citation>
    <scope>NUCLEOTIDE SEQUENCE [LARGE SCALE GENOMIC DNA]</scope>
    <source>
        <strain evidence="2 3">TWF718</strain>
    </source>
</reference>
<feature type="region of interest" description="Disordered" evidence="1">
    <location>
        <begin position="1"/>
        <end position="65"/>
    </location>
</feature>
<name>A0AAN8RJ40_9PEZI</name>